<keyword evidence="4 5" id="KW-0342">GTP-binding</keyword>
<gene>
    <name evidence="6" type="primary">cofC</name>
    <name evidence="5" type="synonym">fbiD</name>
    <name evidence="6" type="ORF">ORV05_25355</name>
</gene>
<keyword evidence="3 5" id="KW-0547">Nucleotide-binding</keyword>
<evidence type="ECO:0000313" key="7">
    <source>
        <dbReference type="Proteomes" id="UP001163203"/>
    </source>
</evidence>
<dbReference type="Proteomes" id="UP001163203">
    <property type="component" value="Chromosome"/>
</dbReference>
<dbReference type="HAMAP" id="MF_02114">
    <property type="entry name" value="CofC"/>
    <property type="match status" value="1"/>
</dbReference>
<reference evidence="6" key="1">
    <citation type="submission" date="2022-11" db="EMBL/GenBank/DDBJ databases">
        <authorList>
            <person name="Mo P."/>
        </authorList>
    </citation>
    <scope>NUCLEOTIDE SEQUENCE</scope>
    <source>
        <strain evidence="6">HUAS 11-8</strain>
    </source>
</reference>
<dbReference type="NCBIfam" id="TIGR03552">
    <property type="entry name" value="F420_cofC"/>
    <property type="match status" value="1"/>
</dbReference>
<evidence type="ECO:0000256" key="3">
    <source>
        <dbReference type="ARBA" id="ARBA00022741"/>
    </source>
</evidence>
<evidence type="ECO:0000256" key="5">
    <source>
        <dbReference type="HAMAP-Rule" id="MF_02114"/>
    </source>
</evidence>
<evidence type="ECO:0000256" key="4">
    <source>
        <dbReference type="ARBA" id="ARBA00023134"/>
    </source>
</evidence>
<dbReference type="GO" id="GO:0043814">
    <property type="term" value="F:phospholactate guanylyltransferase activity"/>
    <property type="evidence" value="ECO:0007669"/>
    <property type="project" value="UniProtKB-EC"/>
</dbReference>
<keyword evidence="1 5" id="KW-0808">Transferase</keyword>
<evidence type="ECO:0000256" key="2">
    <source>
        <dbReference type="ARBA" id="ARBA00022695"/>
    </source>
</evidence>
<comment type="similarity">
    <text evidence="5">Belongs to the CofC family.</text>
</comment>
<dbReference type="SUPFAM" id="SSF53448">
    <property type="entry name" value="Nucleotide-diphospho-sugar transferases"/>
    <property type="match status" value="1"/>
</dbReference>
<sequence length="216" mass="21843">MGRVPTPVDLIVPLKAPRAGKSRLRGAVDDAVHPALVLALASDTVAAAVAVARRVVVVAAEPETVTPLKEFGVEILAESGPGDLNSALRQGELLLRADDPAAVIGALQADLPALRPADLTAAIAEAPGRRAFVADWAGTGTTLLLSAPGGSLDPWFGAGSARAHAVSGAVALRAPAPGLRRDVDTPADLAQARDLGLGPATAALLGEREQPQRGGR</sequence>
<evidence type="ECO:0000313" key="6">
    <source>
        <dbReference type="EMBL" id="WAL64281.1"/>
    </source>
</evidence>
<proteinExistence type="inferred from homology"/>
<comment type="pathway">
    <text evidence="5">Cofactor biosynthesis; coenzyme F420 biosynthesis.</text>
</comment>
<organism evidence="6 7">
    <name type="scientific">Amycolatopsis cynarae</name>
    <dbReference type="NCBI Taxonomy" id="2995223"/>
    <lineage>
        <taxon>Bacteria</taxon>
        <taxon>Bacillati</taxon>
        <taxon>Actinomycetota</taxon>
        <taxon>Actinomycetes</taxon>
        <taxon>Pseudonocardiales</taxon>
        <taxon>Pseudonocardiaceae</taxon>
        <taxon>Amycolatopsis</taxon>
    </lineage>
</organism>
<dbReference type="EC" id="2.7.7.105" evidence="5"/>
<keyword evidence="2 5" id="KW-0548">Nucleotidyltransferase</keyword>
<dbReference type="InterPro" id="IPR002835">
    <property type="entry name" value="CofC"/>
</dbReference>
<comment type="function">
    <text evidence="5">Guanylyltransferase that catalyzes the activation of phosphoenolpyruvate (PEP) as enolpyruvoyl-2-diphospho-5'-guanosine, via the condensation of PEP with GTP. It is involved in the biosynthesis of coenzyme F420, a hydride carrier cofactor.</text>
</comment>
<feature type="binding site" evidence="5">
    <location>
        <position position="157"/>
    </location>
    <ligand>
        <name>phosphoenolpyruvate</name>
        <dbReference type="ChEBI" id="CHEBI:58702"/>
    </ligand>
</feature>
<comment type="catalytic activity">
    <reaction evidence="5">
        <text>phosphoenolpyruvate + GTP + H(+) = enolpyruvoyl-2-diphospho-5'-guanosine + diphosphate</text>
        <dbReference type="Rhea" id="RHEA:30519"/>
        <dbReference type="ChEBI" id="CHEBI:15378"/>
        <dbReference type="ChEBI" id="CHEBI:33019"/>
        <dbReference type="ChEBI" id="CHEBI:37565"/>
        <dbReference type="ChEBI" id="CHEBI:58702"/>
        <dbReference type="ChEBI" id="CHEBI:143701"/>
        <dbReference type="EC" id="2.7.7.105"/>
    </reaction>
</comment>
<dbReference type="InterPro" id="IPR029044">
    <property type="entry name" value="Nucleotide-diphossugar_trans"/>
</dbReference>
<feature type="binding site" evidence="5">
    <location>
        <position position="141"/>
    </location>
    <ligand>
        <name>phosphoenolpyruvate</name>
        <dbReference type="ChEBI" id="CHEBI:58702"/>
    </ligand>
</feature>
<dbReference type="Pfam" id="PF01983">
    <property type="entry name" value="CofC"/>
    <property type="match status" value="1"/>
</dbReference>
<keyword evidence="7" id="KW-1185">Reference proteome</keyword>
<evidence type="ECO:0000256" key="1">
    <source>
        <dbReference type="ARBA" id="ARBA00022679"/>
    </source>
</evidence>
<accession>A0ABY7AWE6</accession>
<name>A0ABY7AWE6_9PSEU</name>
<feature type="binding site" evidence="5">
    <location>
        <position position="160"/>
    </location>
    <ligand>
        <name>phosphoenolpyruvate</name>
        <dbReference type="ChEBI" id="CHEBI:58702"/>
    </ligand>
</feature>
<dbReference type="EMBL" id="CP113836">
    <property type="protein sequence ID" value="WAL64281.1"/>
    <property type="molecule type" value="Genomic_DNA"/>
</dbReference>
<dbReference type="Gene3D" id="3.90.550.10">
    <property type="entry name" value="Spore Coat Polysaccharide Biosynthesis Protein SpsA, Chain A"/>
    <property type="match status" value="1"/>
</dbReference>
<protein>
    <recommendedName>
        <fullName evidence="5">Phosphoenolpyruvate guanylyltransferase</fullName>
        <shortName evidence="5">PEP guanylyltransferase</shortName>
        <ecNumber evidence="5">2.7.7.105</ecNumber>
    </recommendedName>
</protein>
<dbReference type="PANTHER" id="PTHR40392:SF1">
    <property type="entry name" value="2-PHOSPHO-L-LACTATE GUANYLYLTRANSFERASE"/>
    <property type="match status" value="1"/>
</dbReference>
<dbReference type="PANTHER" id="PTHR40392">
    <property type="entry name" value="2-PHOSPHO-L-LACTATE GUANYLYLTRANSFERASE"/>
    <property type="match status" value="1"/>
</dbReference>